<proteinExistence type="predicted"/>
<organism evidence="4 5">
    <name type="scientific">Symbiodinium pilosum</name>
    <name type="common">Dinoflagellate</name>
    <dbReference type="NCBI Taxonomy" id="2952"/>
    <lineage>
        <taxon>Eukaryota</taxon>
        <taxon>Sar</taxon>
        <taxon>Alveolata</taxon>
        <taxon>Dinophyceae</taxon>
        <taxon>Suessiales</taxon>
        <taxon>Symbiodiniaceae</taxon>
        <taxon>Symbiodinium</taxon>
    </lineage>
</organism>
<dbReference type="GO" id="GO:0034198">
    <property type="term" value="P:cellular response to amino acid starvation"/>
    <property type="evidence" value="ECO:0007669"/>
    <property type="project" value="TreeGrafter"/>
</dbReference>
<evidence type="ECO:0000313" key="5">
    <source>
        <dbReference type="Proteomes" id="UP000649617"/>
    </source>
</evidence>
<comment type="caution">
    <text evidence="4">The sequence shown here is derived from an EMBL/GenBank/DDBJ whole genome shotgun (WGS) entry which is preliminary data.</text>
</comment>
<dbReference type="Pfam" id="PF24987">
    <property type="entry name" value="HEAT_EF3_N"/>
    <property type="match status" value="1"/>
</dbReference>
<dbReference type="Gene3D" id="1.25.10.10">
    <property type="entry name" value="Leucine-rich Repeat Variant"/>
    <property type="match status" value="3"/>
</dbReference>
<dbReference type="SUPFAM" id="SSF48371">
    <property type="entry name" value="ARM repeat"/>
    <property type="match status" value="1"/>
</dbReference>
<name>A0A812MB13_SYMPI</name>
<feature type="non-terminal residue" evidence="4">
    <location>
        <position position="1"/>
    </location>
</feature>
<feature type="compositionally biased region" description="Low complexity" evidence="3">
    <location>
        <begin position="18"/>
        <end position="66"/>
    </location>
</feature>
<dbReference type="GO" id="GO:0006417">
    <property type="term" value="P:regulation of translation"/>
    <property type="evidence" value="ECO:0007669"/>
    <property type="project" value="TreeGrafter"/>
</dbReference>
<dbReference type="InterPro" id="IPR021133">
    <property type="entry name" value="HEAT_type_2"/>
</dbReference>
<reference evidence="4" key="1">
    <citation type="submission" date="2021-02" db="EMBL/GenBank/DDBJ databases">
        <authorList>
            <person name="Dougan E. K."/>
            <person name="Rhodes N."/>
            <person name="Thang M."/>
            <person name="Chan C."/>
        </authorList>
    </citation>
    <scope>NUCLEOTIDE SEQUENCE</scope>
</reference>
<evidence type="ECO:0000256" key="1">
    <source>
        <dbReference type="ARBA" id="ARBA00022737"/>
    </source>
</evidence>
<dbReference type="InterPro" id="IPR016024">
    <property type="entry name" value="ARM-type_fold"/>
</dbReference>
<dbReference type="PANTHER" id="PTHR23346">
    <property type="entry name" value="TRANSLATIONAL ACTIVATOR GCN1-RELATED"/>
    <property type="match status" value="1"/>
</dbReference>
<evidence type="ECO:0000313" key="4">
    <source>
        <dbReference type="EMBL" id="CAE7255212.1"/>
    </source>
</evidence>
<dbReference type="GO" id="GO:0019887">
    <property type="term" value="F:protein kinase regulator activity"/>
    <property type="evidence" value="ECO:0007669"/>
    <property type="project" value="TreeGrafter"/>
</dbReference>
<feature type="region of interest" description="Disordered" evidence="3">
    <location>
        <begin position="88"/>
        <end position="110"/>
    </location>
</feature>
<gene>
    <name evidence="4" type="primary">ILA</name>
    <name evidence="4" type="ORF">SPIL2461_LOCUS5110</name>
</gene>
<evidence type="ECO:0000256" key="3">
    <source>
        <dbReference type="SAM" id="MobiDB-lite"/>
    </source>
</evidence>
<dbReference type="GO" id="GO:0005829">
    <property type="term" value="C:cytosol"/>
    <property type="evidence" value="ECO:0007669"/>
    <property type="project" value="TreeGrafter"/>
</dbReference>
<evidence type="ECO:0000256" key="2">
    <source>
        <dbReference type="PROSITE-ProRule" id="PRU00103"/>
    </source>
</evidence>
<accession>A0A812MB13</accession>
<dbReference type="PANTHER" id="PTHR23346:SF7">
    <property type="entry name" value="STALLED RIBOSOME SENSOR GCN1"/>
    <property type="match status" value="1"/>
</dbReference>
<feature type="repeat" description="HEAT" evidence="2">
    <location>
        <begin position="598"/>
        <end position="631"/>
    </location>
</feature>
<dbReference type="EMBL" id="CAJNIZ010007111">
    <property type="protein sequence ID" value="CAE7255212.1"/>
    <property type="molecule type" value="Genomic_DNA"/>
</dbReference>
<keyword evidence="5" id="KW-1185">Reference proteome</keyword>
<dbReference type="Pfam" id="PF24984">
    <property type="entry name" value="HEAT_EF3_GNC1"/>
    <property type="match status" value="1"/>
</dbReference>
<dbReference type="InterPro" id="IPR011989">
    <property type="entry name" value="ARM-like"/>
</dbReference>
<dbReference type="Proteomes" id="UP000649617">
    <property type="component" value="Unassembled WGS sequence"/>
</dbReference>
<keyword evidence="1" id="KW-0677">Repeat</keyword>
<sequence>MVKKKFGGEKVDVKGVLAPAAPKKPAGSAWSQGAGAAAEASASAGAPAARGPAPSAPSAGPATGAWAKGGPLGLAATATSVQATAKPKFAPAPRVPTGYAAGPQRPALGQKKASPVFNAADFPDVEKPKTAAELAEEAANKKATKAFPEVSSSAEALAALCSRAGVTESSDIGRATGALSWLLNTLNADMSDDDRDKLLRAGALVIEGMASDEKSVSAVDEVLKGYFQVQQHKGKNTPQALEANGLVDALLFGKLALKLEAGSQRQGAIRLRIVRRLQKPTNSAVAQRALADALVPLLAADPDAAEEICRKDFIPDLSSAQEGTRRGAALGIAAIVQGSGGVPAMKKLGIMEIVKEYAATSGKTSAGKREAALLLLQALAQALGRTFEPFAMASMPLLLESCSDSAKDVQVAGRAAAKTVVSQVSSGGVRLMINPVLEGLKDKRWRTQLSAAELLKPIISELVASAPKRLLAVVPKAVPLLCDAGAGTRAELRNAAREVLEQIGAAIDHPSVVALSSDLIAALLEPGDVALSKALDGLLRTVYTTSVSGASCALICPVVERAISKGDAEVRRKGANFVRTLSQWAVDAEELGPYLATLRPKLETLLADTTPAVRDAAAQAIGVLAAATSAAPGGDEGAGDVASALVQKLQSTSEAAKMEGAAQGLAAALAASEDRSELFEQILKGARNGCIGFLTVIAHLPKALRDTEGGEDDLASTLVVLSEALSDKDEAIRKAGRRGLTAVAEGSRSPETAAAVAAALESALRADEPLARTAGAELALILLVQKTFTPSAAPAAWAGLVAAGVVAQSDANAVVRRAADRVWRAANEAGGNAGKQLKDLRPLLLERLATDLSGGEATVAASAGRAAVNLQGRFEPKLGVIEDLVPTLCDALRAEELSVRRSACEGLSEILRDEKGQKVILRDSALVTGIKSALLEAGSEDEDAEPLRKAAAACCVAVPSTMLAEPFVKELCQIEVSLNDEQCKGLERLVAGMSSNSSSSSASFLSALVRMAGAPPHNLGQISCLTAATAAAVAPLREVAPDLASACVDAGAVLESSEPSPVGSAAAAILSRLDEAGADEFIAAVVSRIGLTEQGRASNDSEAAARILTACFGSMQRPPSQAEALLDVLVPGVLMTSPDRSPAKAYSLALQGLTSLSGAASLCQALAPCLAAALSSTEGQIAPEALDALAPLLQCATHAGQQRRSLAESCSGLFKCTASADLQGHAVKLAGPLLRILGEKDTELQIAVVSAITELLQRTTALRPLVPALQMALVRLLEGPAEVHGVAAQALGALAPLAPRAEALVKLLCKPPLRASNVLALAEVMKAMEGASSLSEE</sequence>
<feature type="region of interest" description="Disordered" evidence="3">
    <location>
        <begin position="12"/>
        <end position="71"/>
    </location>
</feature>
<protein>
    <submittedName>
        <fullName evidence="4">ILA protein</fullName>
    </submittedName>
</protein>
<dbReference type="PROSITE" id="PS50077">
    <property type="entry name" value="HEAT_REPEAT"/>
    <property type="match status" value="1"/>
</dbReference>
<dbReference type="OrthoDB" id="5148094at2759"/>